<sequence length="96" mass="9975">MGMDYLPCPYQPGTGAQPPVLAGRADLFSKVGTRMLSVASFGRPAPSPIVLTGVRGMGKTVSLTRMRSMAQDMGLGVASARFARSGGDNMQALVEA</sequence>
<dbReference type="EMBL" id="PIPF01000020">
    <property type="protein sequence ID" value="RWU81251.1"/>
    <property type="molecule type" value="Genomic_DNA"/>
</dbReference>
<gene>
    <name evidence="1" type="ORF">B277_15954</name>
    <name evidence="2" type="ORF">CWN80_15185</name>
</gene>
<reference evidence="1 3" key="2">
    <citation type="journal article" date="2012" name="J. Bacteriol.">
        <title>Genome Sequence of Janibacter hoylei MTCC8307, Isolated from the Stratospheric Air.</title>
        <authorList>
            <person name="Pawar S.P."/>
            <person name="Dhotre D.P."/>
            <person name="Shetty S.A."/>
            <person name="Chowdhury S.P."/>
            <person name="Chaudhari B.L."/>
            <person name="Shouche Y.S."/>
        </authorList>
    </citation>
    <scope>NUCLEOTIDE SEQUENCE [LARGE SCALE GENOMIC DNA]</scope>
    <source>
        <strain evidence="1 3">PVAS-1</strain>
    </source>
</reference>
<comment type="caution">
    <text evidence="1">The sequence shown here is derived from an EMBL/GenBank/DDBJ whole genome shotgun (WGS) entry which is preliminary data.</text>
</comment>
<keyword evidence="4" id="KW-1185">Reference proteome</keyword>
<dbReference type="Proteomes" id="UP000288711">
    <property type="component" value="Unassembled WGS sequence"/>
</dbReference>
<evidence type="ECO:0000313" key="4">
    <source>
        <dbReference type="Proteomes" id="UP000288711"/>
    </source>
</evidence>
<reference evidence="2 4" key="1">
    <citation type="journal article" date="2009" name="Int. J. Syst. Evol. Microbiol.">
        <title>Janibacter hoylei sp. nov., Bacillus isronensis sp. nov. and Bacillus aryabhattai sp. nov., isolated from cryotubes used for collecting air from the upper atmosphere.</title>
        <authorList>
            <person name="Shivaji S."/>
            <person name="Chaturvedi P."/>
            <person name="Begum Z."/>
            <person name="Pindi P.K."/>
            <person name="Manorama R."/>
            <person name="Padmanaban D.A."/>
            <person name="Shouche Y.S."/>
            <person name="Pawar S."/>
            <person name="Vaishampayan P."/>
            <person name="Dutt C.B."/>
            <person name="Datta G.N."/>
            <person name="Manchanda R.K."/>
            <person name="Rao U.R."/>
            <person name="Bhargava P.M."/>
            <person name="Narlikar J.V."/>
        </authorList>
    </citation>
    <scope>NUCLEOTIDE SEQUENCE [LARGE SCALE GENOMIC DNA]</scope>
    <source>
        <strain evidence="2 4">PVAS-1</strain>
    </source>
</reference>
<evidence type="ECO:0000313" key="1">
    <source>
        <dbReference type="EMBL" id="EKA59861.1"/>
    </source>
</evidence>
<evidence type="ECO:0000313" key="3">
    <source>
        <dbReference type="Proteomes" id="UP000004474"/>
    </source>
</evidence>
<dbReference type="STRING" id="1210046.B277_15954"/>
<protein>
    <submittedName>
        <fullName evidence="1">Transcriptional regulator</fullName>
    </submittedName>
</protein>
<proteinExistence type="predicted"/>
<accession>K1DYM7</accession>
<reference evidence="2" key="3">
    <citation type="submission" date="2017-11" db="EMBL/GenBank/DDBJ databases">
        <authorList>
            <person name="Seuylemezian A."/>
            <person name="Cooper K."/>
            <person name="Vaishampayan P."/>
        </authorList>
    </citation>
    <scope>NUCLEOTIDE SEQUENCE</scope>
    <source>
        <strain evidence="2">PVAS-1</strain>
    </source>
</reference>
<name>K1DYM7_9MICO</name>
<dbReference type="Proteomes" id="UP000004474">
    <property type="component" value="Unassembled WGS sequence"/>
</dbReference>
<evidence type="ECO:0000313" key="2">
    <source>
        <dbReference type="EMBL" id="RWU81251.1"/>
    </source>
</evidence>
<dbReference type="AlphaFoldDB" id="K1DYM7"/>
<organism evidence="1 3">
    <name type="scientific">Janibacter hoylei PVAS-1</name>
    <dbReference type="NCBI Taxonomy" id="1210046"/>
    <lineage>
        <taxon>Bacteria</taxon>
        <taxon>Bacillati</taxon>
        <taxon>Actinomycetota</taxon>
        <taxon>Actinomycetes</taxon>
        <taxon>Micrococcales</taxon>
        <taxon>Intrasporangiaceae</taxon>
        <taxon>Janibacter</taxon>
    </lineage>
</organism>
<dbReference type="EMBL" id="ALWX01000098">
    <property type="protein sequence ID" value="EKA59861.1"/>
    <property type="molecule type" value="Genomic_DNA"/>
</dbReference>